<dbReference type="InterPro" id="IPR051697">
    <property type="entry name" value="Patched_domain-protein"/>
</dbReference>
<evidence type="ECO:0008006" key="5">
    <source>
        <dbReference type="Google" id="ProtNLM"/>
    </source>
</evidence>
<evidence type="ECO:0000313" key="3">
    <source>
        <dbReference type="EMBL" id="KAK3276225.1"/>
    </source>
</evidence>
<accession>A0AAE0GE26</accession>
<dbReference type="EMBL" id="LGRX02006693">
    <property type="protein sequence ID" value="KAK3276225.1"/>
    <property type="molecule type" value="Genomic_DNA"/>
</dbReference>
<keyword evidence="2" id="KW-1133">Transmembrane helix</keyword>
<feature type="region of interest" description="Disordered" evidence="1">
    <location>
        <begin position="291"/>
        <end position="314"/>
    </location>
</feature>
<feature type="transmembrane region" description="Helical" evidence="2">
    <location>
        <begin position="117"/>
        <end position="137"/>
    </location>
</feature>
<dbReference type="PANTHER" id="PTHR10796:SF92">
    <property type="entry name" value="PATCHED-RELATED, ISOFORM A"/>
    <property type="match status" value="1"/>
</dbReference>
<dbReference type="Proteomes" id="UP001190700">
    <property type="component" value="Unassembled WGS sequence"/>
</dbReference>
<dbReference type="SUPFAM" id="SSF82866">
    <property type="entry name" value="Multidrug efflux transporter AcrB transmembrane domain"/>
    <property type="match status" value="1"/>
</dbReference>
<feature type="transmembrane region" description="Helical" evidence="2">
    <location>
        <begin position="143"/>
        <end position="163"/>
    </location>
</feature>
<dbReference type="Gene3D" id="1.20.1640.10">
    <property type="entry name" value="Multidrug efflux transporter AcrB transmembrane domain"/>
    <property type="match status" value="1"/>
</dbReference>
<keyword evidence="2" id="KW-0472">Membrane</keyword>
<protein>
    <recommendedName>
        <fullName evidence="5">SSD domain-containing protein</fullName>
    </recommendedName>
</protein>
<feature type="transmembrane region" description="Helical" evidence="2">
    <location>
        <begin position="244"/>
        <end position="266"/>
    </location>
</feature>
<comment type="caution">
    <text evidence="3">The sequence shown here is derived from an EMBL/GenBank/DDBJ whole genome shotgun (WGS) entry which is preliminary data.</text>
</comment>
<keyword evidence="2" id="KW-0812">Transmembrane</keyword>
<dbReference type="GO" id="GO:0016020">
    <property type="term" value="C:membrane"/>
    <property type="evidence" value="ECO:0007669"/>
    <property type="project" value="TreeGrafter"/>
</dbReference>
<gene>
    <name evidence="3" type="ORF">CYMTET_15692</name>
</gene>
<evidence type="ECO:0000256" key="1">
    <source>
        <dbReference type="SAM" id="MobiDB-lite"/>
    </source>
</evidence>
<evidence type="ECO:0000256" key="2">
    <source>
        <dbReference type="SAM" id="Phobius"/>
    </source>
</evidence>
<sequence>MNEGCRYVAASTTDSWFDQFSKNYNFTESNFYSQLDLFLANDGSNYNGTDIIWSEGLIFTSRMRGNHEKVNNTGQYIDSMDNLRDTVSKVEYVGDQAFAYGPNYLNYEQYKSIRGEAIMNLSLAMLAVSFIVTILVVHPVASLLVICSVGLVVVDVVGFMYLWGLSIDSVTVVMLVVALGLSVDYSAHVGHAFMHKQGTPDERMVAALRDMGTAVFNGAMSTFLAVMVLAGSLSYVFATFFKQLFLCTTFGMAHGLILLPVLLSIAGPSAAPPPSVKLEQADKLNAVEMQPKEAASNAVPPTQLDAPGSIVTSS</sequence>
<dbReference type="AlphaFoldDB" id="A0AAE0GE26"/>
<reference evidence="3 4" key="1">
    <citation type="journal article" date="2015" name="Genome Biol. Evol.">
        <title>Comparative Genomics of a Bacterivorous Green Alga Reveals Evolutionary Causalities and Consequences of Phago-Mixotrophic Mode of Nutrition.</title>
        <authorList>
            <person name="Burns J.A."/>
            <person name="Paasch A."/>
            <person name="Narechania A."/>
            <person name="Kim E."/>
        </authorList>
    </citation>
    <scope>NUCLEOTIDE SEQUENCE [LARGE SCALE GENOMIC DNA]</scope>
    <source>
        <strain evidence="3 4">PLY_AMNH</strain>
    </source>
</reference>
<evidence type="ECO:0000313" key="4">
    <source>
        <dbReference type="Proteomes" id="UP001190700"/>
    </source>
</evidence>
<name>A0AAE0GE26_9CHLO</name>
<keyword evidence="4" id="KW-1185">Reference proteome</keyword>
<feature type="transmembrane region" description="Helical" evidence="2">
    <location>
        <begin position="214"/>
        <end position="237"/>
    </location>
</feature>
<organism evidence="3 4">
    <name type="scientific">Cymbomonas tetramitiformis</name>
    <dbReference type="NCBI Taxonomy" id="36881"/>
    <lineage>
        <taxon>Eukaryota</taxon>
        <taxon>Viridiplantae</taxon>
        <taxon>Chlorophyta</taxon>
        <taxon>Pyramimonadophyceae</taxon>
        <taxon>Pyramimonadales</taxon>
        <taxon>Pyramimonadaceae</taxon>
        <taxon>Cymbomonas</taxon>
    </lineage>
</organism>
<dbReference type="PANTHER" id="PTHR10796">
    <property type="entry name" value="PATCHED-RELATED"/>
    <property type="match status" value="1"/>
</dbReference>
<proteinExistence type="predicted"/>
<feature type="transmembrane region" description="Helical" evidence="2">
    <location>
        <begin position="170"/>
        <end position="194"/>
    </location>
</feature>